<dbReference type="SUPFAM" id="SSF53474">
    <property type="entry name" value="alpha/beta-Hydrolases"/>
    <property type="match status" value="1"/>
</dbReference>
<protein>
    <recommendedName>
        <fullName evidence="3">Alpha/beta hydrolase</fullName>
    </recommendedName>
</protein>
<evidence type="ECO:0000313" key="2">
    <source>
        <dbReference type="Proteomes" id="UP000664405"/>
    </source>
</evidence>
<dbReference type="Gene3D" id="3.40.50.1820">
    <property type="entry name" value="alpha/beta hydrolase"/>
    <property type="match status" value="1"/>
</dbReference>
<comment type="caution">
    <text evidence="1">The sequence shown here is derived from an EMBL/GenBank/DDBJ whole genome shotgun (WGS) entry which is preliminary data.</text>
</comment>
<dbReference type="Proteomes" id="UP000664405">
    <property type="component" value="Unassembled WGS sequence"/>
</dbReference>
<reference evidence="1" key="1">
    <citation type="submission" date="2020-12" db="EMBL/GenBank/DDBJ databases">
        <title>Oil enriched cultivation method for isolating marine PHA-producing bacteria.</title>
        <authorList>
            <person name="Zheng W."/>
            <person name="Yu S."/>
            <person name="Huang Y."/>
        </authorList>
    </citation>
    <scope>NUCLEOTIDE SEQUENCE</scope>
    <source>
        <strain evidence="1">SY-2-3</strain>
    </source>
</reference>
<organism evidence="1 2">
    <name type="scientific">Thalassospira povalilytica</name>
    <dbReference type="NCBI Taxonomy" id="732237"/>
    <lineage>
        <taxon>Bacteria</taxon>
        <taxon>Pseudomonadati</taxon>
        <taxon>Pseudomonadota</taxon>
        <taxon>Alphaproteobacteria</taxon>
        <taxon>Rhodospirillales</taxon>
        <taxon>Thalassospiraceae</taxon>
        <taxon>Thalassospira</taxon>
    </lineage>
</organism>
<dbReference type="RefSeq" id="WP_206928480.1">
    <property type="nucleotide sequence ID" value="NZ_JAEKJW010000004.1"/>
</dbReference>
<gene>
    <name evidence="1" type="ORF">JF547_20375</name>
</gene>
<proteinExistence type="predicted"/>
<name>A0A8I1SLE0_9PROT</name>
<accession>A0A8I1SLE0</accession>
<evidence type="ECO:0008006" key="3">
    <source>
        <dbReference type="Google" id="ProtNLM"/>
    </source>
</evidence>
<dbReference type="EMBL" id="JAEKJW010000004">
    <property type="protein sequence ID" value="MBN8198833.1"/>
    <property type="molecule type" value="Genomic_DNA"/>
</dbReference>
<sequence length="434" mass="46875">MVKRQTIRTGITSLALGAVMAIGIGTQAFGQYAPSGNAVTSPANGLAFDEYVAATRKQLRDVISARFEDEADPFGSFDIDQVVDMRSPYSLGADEAACLTAGRGLAHGEKVGFLAVHGLTDSPYWLSDVRDQLRRDFPCATFNGVLLPGHGTAPGDLIDVSYQDWLDTVNYGMTAFDKDIEHIIAIGYSTGATLIGRDIAARSNDPRISAMIMLSPGLAAKSDMAWLTPYVRYFKKWVGQGSENDPGKYGSMAMNAAAEFHLLTAPYRDASIPASNVPVFVAISSDDQTVNPLAAVDYFCNKVQSPIRQMIWYQGEINTVDEHPQCDDIDIVKSANDDMRTINHAHTAITMSPENPVYGLDGAVLDCGHYDDPDELASCQSGTDTVYGERNLLKSATPGTLRRGTFNPDFNAMMDKMAIFVAASLGVNKQPAAQ</sequence>
<dbReference type="InterPro" id="IPR029058">
    <property type="entry name" value="AB_hydrolase_fold"/>
</dbReference>
<evidence type="ECO:0000313" key="1">
    <source>
        <dbReference type="EMBL" id="MBN8198833.1"/>
    </source>
</evidence>
<dbReference type="AlphaFoldDB" id="A0A8I1SLE0"/>